<keyword evidence="2" id="KW-1185">Reference proteome</keyword>
<evidence type="ECO:0000313" key="2">
    <source>
        <dbReference type="Proteomes" id="UP000053766"/>
    </source>
</evidence>
<reference evidence="1 2" key="1">
    <citation type="submission" date="2013-11" db="EMBL/GenBank/DDBJ databases">
        <title>Draft genome of the bovine lungworm Dictyocaulus viviparus.</title>
        <authorList>
            <person name="Mitreva M."/>
        </authorList>
    </citation>
    <scope>NUCLEOTIDE SEQUENCE [LARGE SCALE GENOMIC DNA]</scope>
    <source>
        <strain evidence="1 2">HannoverDv2000</strain>
    </source>
</reference>
<evidence type="ECO:0000313" key="1">
    <source>
        <dbReference type="EMBL" id="KJH42204.1"/>
    </source>
</evidence>
<dbReference type="Proteomes" id="UP000053766">
    <property type="component" value="Unassembled WGS sequence"/>
</dbReference>
<dbReference type="AlphaFoldDB" id="A0A0D8XEV7"/>
<accession>A0A0D8XEV7</accession>
<gene>
    <name evidence="1" type="ORF">DICVIV_11811</name>
</gene>
<proteinExistence type="predicted"/>
<dbReference type="EMBL" id="KN716696">
    <property type="protein sequence ID" value="KJH42204.1"/>
    <property type="molecule type" value="Genomic_DNA"/>
</dbReference>
<organism evidence="1 2">
    <name type="scientific">Dictyocaulus viviparus</name>
    <name type="common">Bovine lungworm</name>
    <dbReference type="NCBI Taxonomy" id="29172"/>
    <lineage>
        <taxon>Eukaryota</taxon>
        <taxon>Metazoa</taxon>
        <taxon>Ecdysozoa</taxon>
        <taxon>Nematoda</taxon>
        <taxon>Chromadorea</taxon>
        <taxon>Rhabditida</taxon>
        <taxon>Rhabditina</taxon>
        <taxon>Rhabditomorpha</taxon>
        <taxon>Strongyloidea</taxon>
        <taxon>Metastrongylidae</taxon>
        <taxon>Dictyocaulus</taxon>
    </lineage>
</organism>
<reference evidence="2" key="2">
    <citation type="journal article" date="2016" name="Sci. Rep.">
        <title>Dictyocaulus viviparus genome, variome and transcriptome elucidate lungworm biology and support future intervention.</title>
        <authorList>
            <person name="McNulty S.N."/>
            <person name="Strube C."/>
            <person name="Rosa B.A."/>
            <person name="Martin J.C."/>
            <person name="Tyagi R."/>
            <person name="Choi Y.J."/>
            <person name="Wang Q."/>
            <person name="Hallsworth Pepin K."/>
            <person name="Zhang X."/>
            <person name="Ozersky P."/>
            <person name="Wilson R.K."/>
            <person name="Sternberg P.W."/>
            <person name="Gasser R.B."/>
            <person name="Mitreva M."/>
        </authorList>
    </citation>
    <scope>NUCLEOTIDE SEQUENCE [LARGE SCALE GENOMIC DNA]</scope>
    <source>
        <strain evidence="2">HannoverDv2000</strain>
    </source>
</reference>
<name>A0A0D8XEV7_DICVI</name>
<sequence>MVYVSFISVGRRKELSHRRIDEAHIQAMHYTMTSRPSSNHRTEGKAQAIPKDTISKFSYLAIQKKLD</sequence>
<protein>
    <submittedName>
        <fullName evidence="1">Uncharacterized protein</fullName>
    </submittedName>
</protein>